<accession>A0A0B2V6I3</accession>
<dbReference type="EMBL" id="JPKZ01002485">
    <property type="protein sequence ID" value="KHN76590.1"/>
    <property type="molecule type" value="Genomic_DNA"/>
</dbReference>
<dbReference type="InterPro" id="IPR037069">
    <property type="entry name" value="AcylCoA_DH/ox_N_sf"/>
</dbReference>
<dbReference type="InterPro" id="IPR013786">
    <property type="entry name" value="AcylCoA_DH/ox_N"/>
</dbReference>
<evidence type="ECO:0000313" key="2">
    <source>
        <dbReference type="EMBL" id="KHN71334.1"/>
    </source>
</evidence>
<dbReference type="AlphaFoldDB" id="A0A0B2V6I3"/>
<dbReference type="Gene3D" id="1.10.540.10">
    <property type="entry name" value="Acyl-CoA dehydrogenase/oxidase, N-terminal domain"/>
    <property type="match status" value="1"/>
</dbReference>
<feature type="domain" description="Acyl-CoA dehydrogenase/oxidase N-terminal" evidence="1">
    <location>
        <begin position="22"/>
        <end position="71"/>
    </location>
</feature>
<evidence type="ECO:0000259" key="1">
    <source>
        <dbReference type="Pfam" id="PF02771"/>
    </source>
</evidence>
<evidence type="ECO:0000313" key="4">
    <source>
        <dbReference type="Proteomes" id="UP000031036"/>
    </source>
</evidence>
<dbReference type="SUPFAM" id="SSF56645">
    <property type="entry name" value="Acyl-CoA dehydrogenase NM domain-like"/>
    <property type="match status" value="1"/>
</dbReference>
<protein>
    <submittedName>
        <fullName evidence="3">Putative acyl-CoA dehydrogenase 6</fullName>
    </submittedName>
</protein>
<keyword evidence="4" id="KW-1185">Reference proteome</keyword>
<dbReference type="STRING" id="6265.A0A0B2V6I3"/>
<dbReference type="EMBL" id="JPKZ01022456">
    <property type="protein sequence ID" value="KHN71334.1"/>
    <property type="molecule type" value="Genomic_DNA"/>
</dbReference>
<dbReference type="InterPro" id="IPR009100">
    <property type="entry name" value="AcylCoA_DH/oxidase_NM_dom_sf"/>
</dbReference>
<dbReference type="GO" id="GO:0016627">
    <property type="term" value="F:oxidoreductase activity, acting on the CH-CH group of donors"/>
    <property type="evidence" value="ECO:0007669"/>
    <property type="project" value="InterPro"/>
</dbReference>
<dbReference type="Proteomes" id="UP000031036">
    <property type="component" value="Unassembled WGS sequence"/>
</dbReference>
<gene>
    <name evidence="3" type="primary">acdh-6</name>
    <name evidence="2" type="ORF">Tcan_02359</name>
    <name evidence="3" type="ORF">Tcan_09335</name>
</gene>
<dbReference type="OrthoDB" id="5833575at2759"/>
<comment type="caution">
    <text evidence="3">The sequence shown here is derived from an EMBL/GenBank/DDBJ whole genome shotgun (WGS) entry which is preliminary data.</text>
</comment>
<reference evidence="3 4" key="1">
    <citation type="submission" date="2014-11" db="EMBL/GenBank/DDBJ databases">
        <title>Genetic blueprint of the zoonotic pathogen Toxocara canis.</title>
        <authorList>
            <person name="Zhu X.-Q."/>
            <person name="Korhonen P.K."/>
            <person name="Cai H."/>
            <person name="Young N.D."/>
            <person name="Nejsum P."/>
            <person name="von Samson-Himmelstjerna G."/>
            <person name="Boag P.R."/>
            <person name="Tan P."/>
            <person name="Li Q."/>
            <person name="Min J."/>
            <person name="Yang Y."/>
            <person name="Wang X."/>
            <person name="Fang X."/>
            <person name="Hall R.S."/>
            <person name="Hofmann A."/>
            <person name="Sternberg P.W."/>
            <person name="Jex A.R."/>
            <person name="Gasser R.B."/>
        </authorList>
    </citation>
    <scope>NUCLEOTIDE SEQUENCE [LARGE SCALE GENOMIC DNA]</scope>
    <source>
        <strain evidence="3">PN_DK_2014</strain>
    </source>
</reference>
<sequence>MPAVSPKVAPQLTQHILYGTRHLQFRQALGQFIDKEINPHVNEWETKKRFPAKLVFKNLGRLGMLGANKPQGSFHFLGISDGDKFF</sequence>
<name>A0A0B2V6I3_TOXCA</name>
<dbReference type="Pfam" id="PF02771">
    <property type="entry name" value="Acyl-CoA_dh_N"/>
    <property type="match status" value="1"/>
</dbReference>
<organism evidence="3 4">
    <name type="scientific">Toxocara canis</name>
    <name type="common">Canine roundworm</name>
    <dbReference type="NCBI Taxonomy" id="6265"/>
    <lineage>
        <taxon>Eukaryota</taxon>
        <taxon>Metazoa</taxon>
        <taxon>Ecdysozoa</taxon>
        <taxon>Nematoda</taxon>
        <taxon>Chromadorea</taxon>
        <taxon>Rhabditida</taxon>
        <taxon>Spirurina</taxon>
        <taxon>Ascaridomorpha</taxon>
        <taxon>Ascaridoidea</taxon>
        <taxon>Toxocaridae</taxon>
        <taxon>Toxocara</taxon>
    </lineage>
</organism>
<evidence type="ECO:0000313" key="3">
    <source>
        <dbReference type="EMBL" id="KHN76590.1"/>
    </source>
</evidence>
<proteinExistence type="predicted"/>
<dbReference type="GO" id="GO:0050660">
    <property type="term" value="F:flavin adenine dinucleotide binding"/>
    <property type="evidence" value="ECO:0007669"/>
    <property type="project" value="InterPro"/>
</dbReference>